<organism evidence="12 13">
    <name type="scientific">Sodiomyces alkalinus (strain CBS 110278 / VKM F-3762 / F11)</name>
    <name type="common">Alkaliphilic filamentous fungus</name>
    <dbReference type="NCBI Taxonomy" id="1314773"/>
    <lineage>
        <taxon>Eukaryota</taxon>
        <taxon>Fungi</taxon>
        <taxon>Dikarya</taxon>
        <taxon>Ascomycota</taxon>
        <taxon>Pezizomycotina</taxon>
        <taxon>Sordariomycetes</taxon>
        <taxon>Hypocreomycetidae</taxon>
        <taxon>Glomerellales</taxon>
        <taxon>Plectosphaerellaceae</taxon>
        <taxon>Sodiomyces</taxon>
    </lineage>
</organism>
<dbReference type="RefSeq" id="XP_028469753.1">
    <property type="nucleotide sequence ID" value="XM_028613684.1"/>
</dbReference>
<dbReference type="GO" id="GO:0030570">
    <property type="term" value="F:pectate lyase activity"/>
    <property type="evidence" value="ECO:0007669"/>
    <property type="project" value="UniProtKB-UniRule"/>
</dbReference>
<evidence type="ECO:0000313" key="13">
    <source>
        <dbReference type="Proteomes" id="UP000272025"/>
    </source>
</evidence>
<dbReference type="InterPro" id="IPR004898">
    <property type="entry name" value="Pectate_lyase_PlyH/PlyE-like"/>
</dbReference>
<keyword evidence="8 11" id="KW-0106">Calcium</keyword>
<sequence length="228" mass="24507">MSDEPENGVSMIMSAFFTEGMTWWRFNSQGVSMVKKMLQVDRNPFIESQGSRKQHEPDPVHFSTTYNGLTPIERFAGNPYTMIKVQADKPTVIAALAVALPSALACVAGGNIPAATETINNDAPIEILNFYAEDYGKVYRSGGTCEMCRRDVYVEGVSAYGGGEVVGINIQTGDTAKLVNVCTDANTPCQLGPVNGRRSRCGAGTTAKWGRAGAGRESVQNNPDREVG</sequence>
<evidence type="ECO:0000256" key="8">
    <source>
        <dbReference type="ARBA" id="ARBA00022837"/>
    </source>
</evidence>
<dbReference type="Pfam" id="PF03211">
    <property type="entry name" value="Pectate_lyase"/>
    <property type="match status" value="1"/>
</dbReference>
<keyword evidence="7" id="KW-0732">Signal</keyword>
<comment type="function">
    <text evidence="10 11">Pectinolytic enzyme consist of four classes of enzymes: pectin lyase, polygalacturonase, pectin methylesterase and rhamnogalacturonase. Among pectinolytic enzymes, pectin lyase is the most important in depolymerization of pectin, since it cleaves internal glycosidic bonds of highly methylated pectins. Favors pectate, the anion, over pectin, the methyl ester.</text>
</comment>
<evidence type="ECO:0000313" key="12">
    <source>
        <dbReference type="EMBL" id="ROT41947.1"/>
    </source>
</evidence>
<dbReference type="AlphaFoldDB" id="A0A3N2Q5H3"/>
<dbReference type="Proteomes" id="UP000272025">
    <property type="component" value="Unassembled WGS sequence"/>
</dbReference>
<proteinExistence type="inferred from homology"/>
<evidence type="ECO:0000256" key="11">
    <source>
        <dbReference type="RuleBase" id="RU367009"/>
    </source>
</evidence>
<dbReference type="STRING" id="1314773.A0A3N2Q5H3"/>
<evidence type="ECO:0000256" key="6">
    <source>
        <dbReference type="ARBA" id="ARBA00022525"/>
    </source>
</evidence>
<dbReference type="SUPFAM" id="SSF51126">
    <property type="entry name" value="Pectin lyase-like"/>
    <property type="match status" value="1"/>
</dbReference>
<evidence type="ECO:0000256" key="2">
    <source>
        <dbReference type="ARBA" id="ARBA00001913"/>
    </source>
</evidence>
<dbReference type="EMBL" id="ML119051">
    <property type="protein sequence ID" value="ROT41947.1"/>
    <property type="molecule type" value="Genomic_DNA"/>
</dbReference>
<evidence type="ECO:0000256" key="10">
    <source>
        <dbReference type="ARBA" id="ARBA00025679"/>
    </source>
</evidence>
<evidence type="ECO:0000256" key="4">
    <source>
        <dbReference type="ARBA" id="ARBA00006463"/>
    </source>
</evidence>
<keyword evidence="6 11" id="KW-0964">Secreted</keyword>
<protein>
    <recommendedName>
        <fullName evidence="5 11">Pectate lyase</fullName>
        <ecNumber evidence="5 11">4.2.2.2</ecNumber>
    </recommendedName>
</protein>
<keyword evidence="9 11" id="KW-0456">Lyase</keyword>
<dbReference type="InterPro" id="IPR012334">
    <property type="entry name" value="Pectin_lyas_fold"/>
</dbReference>
<name>A0A3N2Q5H3_SODAK</name>
<dbReference type="OrthoDB" id="441042at2759"/>
<evidence type="ECO:0000256" key="9">
    <source>
        <dbReference type="ARBA" id="ARBA00023239"/>
    </source>
</evidence>
<dbReference type="Gene3D" id="2.160.20.10">
    <property type="entry name" value="Single-stranded right-handed beta-helix, Pectin lyase-like"/>
    <property type="match status" value="1"/>
</dbReference>
<gene>
    <name evidence="12" type="ORF">SODALDRAFT_354071</name>
</gene>
<reference evidence="12 13" key="1">
    <citation type="journal article" date="2018" name="Mol. Ecol.">
        <title>The obligate alkalophilic soda-lake fungus Sodiomyces alkalinus has shifted to a protein diet.</title>
        <authorList>
            <person name="Grum-Grzhimaylo A.A."/>
            <person name="Falkoski D.L."/>
            <person name="van den Heuvel J."/>
            <person name="Valero-Jimenez C.A."/>
            <person name="Min B."/>
            <person name="Choi I.G."/>
            <person name="Lipzen A."/>
            <person name="Daum C.G."/>
            <person name="Aanen D.K."/>
            <person name="Tsang A."/>
            <person name="Henrissat B."/>
            <person name="Bilanenko E.N."/>
            <person name="de Vries R.P."/>
            <person name="van Kan J.A.L."/>
            <person name="Grigoriev I.V."/>
            <person name="Debets A.J.M."/>
        </authorList>
    </citation>
    <scope>NUCLEOTIDE SEQUENCE [LARGE SCALE GENOMIC DNA]</scope>
    <source>
        <strain evidence="12 13">F11</strain>
    </source>
</reference>
<evidence type="ECO:0000256" key="1">
    <source>
        <dbReference type="ARBA" id="ARBA00000695"/>
    </source>
</evidence>
<evidence type="ECO:0000256" key="7">
    <source>
        <dbReference type="ARBA" id="ARBA00022729"/>
    </source>
</evidence>
<dbReference type="GeneID" id="39582162"/>
<dbReference type="GO" id="GO:0005576">
    <property type="term" value="C:extracellular region"/>
    <property type="evidence" value="ECO:0007669"/>
    <property type="project" value="UniProtKB-SubCell"/>
</dbReference>
<comment type="catalytic activity">
    <reaction evidence="1 11">
        <text>Eliminative cleavage of (1-&gt;4)-alpha-D-galacturonan to give oligosaccharides with 4-deoxy-alpha-D-galact-4-enuronosyl groups at their non-reducing ends.</text>
        <dbReference type="EC" id="4.2.2.2"/>
    </reaction>
</comment>
<dbReference type="InterPro" id="IPR011050">
    <property type="entry name" value="Pectin_lyase_fold/virulence"/>
</dbReference>
<comment type="similarity">
    <text evidence="4 11">Belongs to the polysaccharide lyase 3 family.</text>
</comment>
<comment type="subcellular location">
    <subcellularLocation>
        <location evidence="3 11">Secreted</location>
    </subcellularLocation>
</comment>
<comment type="cofactor">
    <cofactor evidence="2 11">
        <name>Ca(2+)</name>
        <dbReference type="ChEBI" id="CHEBI:29108"/>
    </cofactor>
</comment>
<keyword evidence="13" id="KW-1185">Reference proteome</keyword>
<dbReference type="EC" id="4.2.2.2" evidence="5 11"/>
<accession>A0A3N2Q5H3</accession>
<evidence type="ECO:0000256" key="3">
    <source>
        <dbReference type="ARBA" id="ARBA00004613"/>
    </source>
</evidence>
<evidence type="ECO:0000256" key="5">
    <source>
        <dbReference type="ARBA" id="ARBA00012272"/>
    </source>
</evidence>